<reference evidence="2" key="2">
    <citation type="journal article" date="2008" name="Genome Biol.">
        <title>Improved genome assembly and evidence-based global gene model set for the chordate Ciona intestinalis: new insight into intron and operon populations.</title>
        <authorList>
            <person name="Satou Y."/>
            <person name="Mineta K."/>
            <person name="Ogasawara M."/>
            <person name="Sasakura Y."/>
            <person name="Shoguchi E."/>
            <person name="Ueno K."/>
            <person name="Yamada L."/>
            <person name="Matsumoto J."/>
            <person name="Wasserscheid J."/>
            <person name="Dewar K."/>
            <person name="Wiley G.B."/>
            <person name="Macmil S.L."/>
            <person name="Roe B.A."/>
            <person name="Zeller R.W."/>
            <person name="Hastings K.E."/>
            <person name="Lemaire P."/>
            <person name="Lindquist E."/>
            <person name="Endo T."/>
            <person name="Hotta K."/>
            <person name="Inaba K."/>
        </authorList>
    </citation>
    <scope>NUCLEOTIDE SEQUENCE [LARGE SCALE GENOMIC DNA]</scope>
    <source>
        <strain evidence="2">wild type</strain>
    </source>
</reference>
<keyword evidence="3" id="KW-1185">Reference proteome</keyword>
<sequence>MNIKAVFVIAVILGFATLPSEARFRGLVRAGGKLVKEVLPDIIQPIVDSTKNKWAPWTKWNEQERMALADEIDAELMDLLDQE</sequence>
<dbReference type="RefSeq" id="XP_002131213.1">
    <property type="nucleotide sequence ID" value="XM_002131177.5"/>
</dbReference>
<evidence type="ECO:0000313" key="3">
    <source>
        <dbReference type="Proteomes" id="UP000008144"/>
    </source>
</evidence>
<feature type="chain" id="PRO_5014089993" evidence="1">
    <location>
        <begin position="23"/>
        <end position="83"/>
    </location>
</feature>
<evidence type="ECO:0000256" key="1">
    <source>
        <dbReference type="SAM" id="SignalP"/>
    </source>
</evidence>
<organism evidence="2 3">
    <name type="scientific">Ciona intestinalis</name>
    <name type="common">Transparent sea squirt</name>
    <name type="synonym">Ascidia intestinalis</name>
    <dbReference type="NCBI Taxonomy" id="7719"/>
    <lineage>
        <taxon>Eukaryota</taxon>
        <taxon>Metazoa</taxon>
        <taxon>Chordata</taxon>
        <taxon>Tunicata</taxon>
        <taxon>Ascidiacea</taxon>
        <taxon>Phlebobranchia</taxon>
        <taxon>Cionidae</taxon>
        <taxon>Ciona</taxon>
    </lineage>
</organism>
<protein>
    <submittedName>
        <fullName evidence="2">Uncharacterized LOC100179840</fullName>
    </submittedName>
</protein>
<dbReference type="KEGG" id="cin:100179840"/>
<name>F6RD09_CIOIN</name>
<accession>F6RD09</accession>
<reference evidence="2" key="3">
    <citation type="submission" date="2025-08" db="UniProtKB">
        <authorList>
            <consortium name="Ensembl"/>
        </authorList>
    </citation>
    <scope>IDENTIFICATION</scope>
</reference>
<reference evidence="3" key="1">
    <citation type="journal article" date="2002" name="Science">
        <title>The draft genome of Ciona intestinalis: insights into chordate and vertebrate origins.</title>
        <authorList>
            <person name="Dehal P."/>
            <person name="Satou Y."/>
            <person name="Campbell R.K."/>
            <person name="Chapman J."/>
            <person name="Degnan B."/>
            <person name="De Tomaso A."/>
            <person name="Davidson B."/>
            <person name="Di Gregorio A."/>
            <person name="Gelpke M."/>
            <person name="Goodstein D.M."/>
            <person name="Harafuji N."/>
            <person name="Hastings K.E."/>
            <person name="Ho I."/>
            <person name="Hotta K."/>
            <person name="Huang W."/>
            <person name="Kawashima T."/>
            <person name="Lemaire P."/>
            <person name="Martinez D."/>
            <person name="Meinertzhagen I.A."/>
            <person name="Necula S."/>
            <person name="Nonaka M."/>
            <person name="Putnam N."/>
            <person name="Rash S."/>
            <person name="Saiga H."/>
            <person name="Satake M."/>
            <person name="Terry A."/>
            <person name="Yamada L."/>
            <person name="Wang H.G."/>
            <person name="Awazu S."/>
            <person name="Azumi K."/>
            <person name="Boore J."/>
            <person name="Branno M."/>
            <person name="Chin-Bow S."/>
            <person name="DeSantis R."/>
            <person name="Doyle S."/>
            <person name="Francino P."/>
            <person name="Keys D.N."/>
            <person name="Haga S."/>
            <person name="Hayashi H."/>
            <person name="Hino K."/>
            <person name="Imai K.S."/>
            <person name="Inaba K."/>
            <person name="Kano S."/>
            <person name="Kobayashi K."/>
            <person name="Kobayashi M."/>
            <person name="Lee B.I."/>
            <person name="Makabe K.W."/>
            <person name="Manohar C."/>
            <person name="Matassi G."/>
            <person name="Medina M."/>
            <person name="Mochizuki Y."/>
            <person name="Mount S."/>
            <person name="Morishita T."/>
            <person name="Miura S."/>
            <person name="Nakayama A."/>
            <person name="Nishizaka S."/>
            <person name="Nomoto H."/>
            <person name="Ohta F."/>
            <person name="Oishi K."/>
            <person name="Rigoutsos I."/>
            <person name="Sano M."/>
            <person name="Sasaki A."/>
            <person name="Sasakura Y."/>
            <person name="Shoguchi E."/>
            <person name="Shin-i T."/>
            <person name="Spagnuolo A."/>
            <person name="Stainier D."/>
            <person name="Suzuki M.M."/>
            <person name="Tassy O."/>
            <person name="Takatori N."/>
            <person name="Tokuoka M."/>
            <person name="Yagi K."/>
            <person name="Yoshizaki F."/>
            <person name="Wada S."/>
            <person name="Zhang C."/>
            <person name="Hyatt P.D."/>
            <person name="Larimer F."/>
            <person name="Detter C."/>
            <person name="Doggett N."/>
            <person name="Glavina T."/>
            <person name="Hawkins T."/>
            <person name="Richardson P."/>
            <person name="Lucas S."/>
            <person name="Kohara Y."/>
            <person name="Levine M."/>
            <person name="Satoh N."/>
            <person name="Rokhsar D.S."/>
        </authorList>
    </citation>
    <scope>NUCLEOTIDE SEQUENCE [LARGE SCALE GENOMIC DNA]</scope>
</reference>
<dbReference type="AlphaFoldDB" id="F6RD09"/>
<proteinExistence type="predicted"/>
<gene>
    <name evidence="2" type="primary">LOC100179840</name>
</gene>
<keyword evidence="1" id="KW-0732">Signal</keyword>
<dbReference type="InParanoid" id="F6RD09"/>
<evidence type="ECO:0000313" key="2">
    <source>
        <dbReference type="Ensembl" id="ENSCINP00000006310.3"/>
    </source>
</evidence>
<feature type="signal peptide" evidence="1">
    <location>
        <begin position="1"/>
        <end position="22"/>
    </location>
</feature>
<dbReference type="GeneID" id="100179840"/>
<dbReference type="Ensembl" id="ENSCINT00000006310.3">
    <property type="protein sequence ID" value="ENSCINP00000006310.3"/>
    <property type="gene ID" value="ENSCING00000003125.3"/>
</dbReference>
<accession>A0A1W2WHV9</accession>
<reference evidence="2" key="4">
    <citation type="submission" date="2025-09" db="UniProtKB">
        <authorList>
            <consortium name="Ensembl"/>
        </authorList>
    </citation>
    <scope>IDENTIFICATION</scope>
</reference>
<dbReference type="EMBL" id="EAAA01001168">
    <property type="status" value="NOT_ANNOTATED_CDS"/>
    <property type="molecule type" value="Genomic_DNA"/>
</dbReference>
<dbReference type="HOGENOM" id="CLU_153975_0_0_1"/>
<dbReference type="GeneTree" id="ENSGT00860000134230"/>
<dbReference type="Proteomes" id="UP000008144">
    <property type="component" value="Chromosome 14"/>
</dbReference>